<accession>A0ABP8ETU2</accession>
<organism evidence="2 3">
    <name type="scientific">Georgenia daeguensis</name>
    <dbReference type="NCBI Taxonomy" id="908355"/>
    <lineage>
        <taxon>Bacteria</taxon>
        <taxon>Bacillati</taxon>
        <taxon>Actinomycetota</taxon>
        <taxon>Actinomycetes</taxon>
        <taxon>Micrococcales</taxon>
        <taxon>Bogoriellaceae</taxon>
        <taxon>Georgenia</taxon>
    </lineage>
</organism>
<evidence type="ECO:0000313" key="3">
    <source>
        <dbReference type="Proteomes" id="UP001499841"/>
    </source>
</evidence>
<evidence type="ECO:0000313" key="2">
    <source>
        <dbReference type="EMBL" id="GAA4287302.1"/>
    </source>
</evidence>
<feature type="compositionally biased region" description="Basic and acidic residues" evidence="1">
    <location>
        <begin position="60"/>
        <end position="69"/>
    </location>
</feature>
<feature type="compositionally biased region" description="Polar residues" evidence="1">
    <location>
        <begin position="91"/>
        <end position="100"/>
    </location>
</feature>
<feature type="region of interest" description="Disordered" evidence="1">
    <location>
        <begin position="20"/>
        <end position="107"/>
    </location>
</feature>
<sequence length="107" mass="11187">MSRGCAQQVLSEGCGALAKYYGPELHGPHHSPTCGARHPRRPVSHIVENGSAPWTGGDHGAPDTQRRPISDAQDPGVRPGGGQSRPCHVRTQASLPSASESTHHDGA</sequence>
<keyword evidence="3" id="KW-1185">Reference proteome</keyword>
<proteinExistence type="predicted"/>
<name>A0ABP8ETU2_9MICO</name>
<dbReference type="Proteomes" id="UP001499841">
    <property type="component" value="Unassembled WGS sequence"/>
</dbReference>
<comment type="caution">
    <text evidence="2">The sequence shown here is derived from an EMBL/GenBank/DDBJ whole genome shotgun (WGS) entry which is preliminary data.</text>
</comment>
<protein>
    <submittedName>
        <fullName evidence="2">Uncharacterized protein</fullName>
    </submittedName>
</protein>
<evidence type="ECO:0000256" key="1">
    <source>
        <dbReference type="SAM" id="MobiDB-lite"/>
    </source>
</evidence>
<reference evidence="3" key="1">
    <citation type="journal article" date="2019" name="Int. J. Syst. Evol. Microbiol.">
        <title>The Global Catalogue of Microorganisms (GCM) 10K type strain sequencing project: providing services to taxonomists for standard genome sequencing and annotation.</title>
        <authorList>
            <consortium name="The Broad Institute Genomics Platform"/>
            <consortium name="The Broad Institute Genome Sequencing Center for Infectious Disease"/>
            <person name="Wu L."/>
            <person name="Ma J."/>
        </authorList>
    </citation>
    <scope>NUCLEOTIDE SEQUENCE [LARGE SCALE GENOMIC DNA]</scope>
    <source>
        <strain evidence="3">JCM 17459</strain>
    </source>
</reference>
<dbReference type="EMBL" id="BAABBA010000007">
    <property type="protein sequence ID" value="GAA4287302.1"/>
    <property type="molecule type" value="Genomic_DNA"/>
</dbReference>
<gene>
    <name evidence="2" type="ORF">GCM10022262_16610</name>
</gene>